<proteinExistence type="predicted"/>
<dbReference type="Proteomes" id="UP000768180">
    <property type="component" value="Unassembled WGS sequence"/>
</dbReference>
<dbReference type="EMBL" id="JAAITQ010000093">
    <property type="protein sequence ID" value="NSE18138.1"/>
    <property type="molecule type" value="Genomic_DNA"/>
</dbReference>
<sequence length="140" mass="16093">MRNEFARNLDLAQAKIQYDEQCKKVLGDKNILSWIMQRTVSEYAGMSREEIMKCIEGEPEIGSRRVNPGETNASRIAGLSNEDKVNEEGTIFYDIRFLAWIPKSREKIRLIINVEAQKKYYAGYSLTTRGVFYGARMISA</sequence>
<accession>A0ABX2GKG3</accession>
<gene>
    <name evidence="1" type="ORF">G5B05_17585</name>
</gene>
<organism evidence="1 2">
    <name type="scientific">Fusicatenibacter saccharivorans</name>
    <dbReference type="NCBI Taxonomy" id="1150298"/>
    <lineage>
        <taxon>Bacteria</taxon>
        <taxon>Bacillati</taxon>
        <taxon>Bacillota</taxon>
        <taxon>Clostridia</taxon>
        <taxon>Lachnospirales</taxon>
        <taxon>Lachnospiraceae</taxon>
        <taxon>Fusicatenibacter</taxon>
    </lineage>
</organism>
<comment type="caution">
    <text evidence="1">The sequence shown here is derived from an EMBL/GenBank/DDBJ whole genome shotgun (WGS) entry which is preliminary data.</text>
</comment>
<keyword evidence="2" id="KW-1185">Reference proteome</keyword>
<name>A0ABX2GKG3_9FIRM</name>
<protein>
    <submittedName>
        <fullName evidence="1">Uncharacterized protein</fullName>
    </submittedName>
</protein>
<reference evidence="1 2" key="1">
    <citation type="journal article" date="2020" name="Cell Host Microbe">
        <title>Functional and Genomic Variation between Human-Derived Isolates of Lachnospiraceae Reveals Inter- and Intra-Species Diversity.</title>
        <authorList>
            <person name="Sorbara M.T."/>
            <person name="Littmann E.R."/>
            <person name="Fontana E."/>
            <person name="Moody T.U."/>
            <person name="Kohout C.E."/>
            <person name="Gjonbalaj M."/>
            <person name="Eaton V."/>
            <person name="Seok R."/>
            <person name="Leiner I.M."/>
            <person name="Pamer E.G."/>
        </authorList>
    </citation>
    <scope>NUCLEOTIDE SEQUENCE [LARGE SCALE GENOMIC DNA]</scope>
    <source>
        <strain evidence="1 2">MSK.14.54</strain>
    </source>
</reference>
<evidence type="ECO:0000313" key="1">
    <source>
        <dbReference type="EMBL" id="NSE18138.1"/>
    </source>
</evidence>
<feature type="non-terminal residue" evidence="1">
    <location>
        <position position="140"/>
    </location>
</feature>
<evidence type="ECO:0000313" key="2">
    <source>
        <dbReference type="Proteomes" id="UP000768180"/>
    </source>
</evidence>